<feature type="region of interest" description="Disordered" evidence="3">
    <location>
        <begin position="44"/>
        <end position="63"/>
    </location>
</feature>
<dbReference type="Gene3D" id="1.10.443.10">
    <property type="entry name" value="Intergrase catalytic core"/>
    <property type="match status" value="1"/>
</dbReference>
<keyword evidence="6" id="KW-1185">Reference proteome</keyword>
<evidence type="ECO:0000256" key="3">
    <source>
        <dbReference type="SAM" id="MobiDB-lite"/>
    </source>
</evidence>
<dbReference type="SUPFAM" id="SSF56349">
    <property type="entry name" value="DNA breaking-rejoining enzymes"/>
    <property type="match status" value="1"/>
</dbReference>
<dbReference type="Pfam" id="PF00589">
    <property type="entry name" value="Phage_integrase"/>
    <property type="match status" value="1"/>
</dbReference>
<comment type="caution">
    <text evidence="5">The sequence shown here is derived from an EMBL/GenBank/DDBJ whole genome shotgun (WGS) entry which is preliminary data.</text>
</comment>
<dbReference type="PANTHER" id="PTHR30349">
    <property type="entry name" value="PHAGE INTEGRASE-RELATED"/>
    <property type="match status" value="1"/>
</dbReference>
<dbReference type="PANTHER" id="PTHR30349:SF64">
    <property type="entry name" value="PROPHAGE INTEGRASE INTD-RELATED"/>
    <property type="match status" value="1"/>
</dbReference>
<sequence>MSVYKSSKSPFYQYDFQINGRRFLGSTKAKSRKDAEAVERQLKAKARDDIEQEKQTGNGPLTLDTAAGRYWSEVGQHHANSATTWTDLERLLGRLGKDTRLDAITDADVAALVAWRRAQTIKGRKKDKNGNPVQLIAPATVNRSTTILLKSIFTRAKRTWRYTFPMEPNWRDHMLKEPQERIRELDDFEAHALEDAFAGKHERTNKHQRKSHRTDYALWFEFARLTGLRRNETLIRWKNVNIFAKRITTVGKGGKQVSTPITPEVQHILDQCKGHHPDYVFTYVCQRPREGQIKGQRYPITPENAKTMWRRVKARAGVENFRFHDIRHDTATKLLRATGNLKLVQRALNHSDIKTTVKYAHVLDDEVADALSNVAKSRKISRTNLAKSG</sequence>
<accession>A0ABQ0GYH6</accession>
<dbReference type="Proteomes" id="UP001628091">
    <property type="component" value="Unassembled WGS sequence"/>
</dbReference>
<dbReference type="RefSeq" id="WP_407864505.1">
    <property type="nucleotide sequence ID" value="NZ_BAAFZP010000001.1"/>
</dbReference>
<evidence type="ECO:0000256" key="2">
    <source>
        <dbReference type="ARBA" id="ARBA00023172"/>
    </source>
</evidence>
<proteinExistence type="predicted"/>
<feature type="domain" description="Tyr recombinase" evidence="4">
    <location>
        <begin position="180"/>
        <end position="372"/>
    </location>
</feature>
<protein>
    <submittedName>
        <fullName evidence="5">Tyrosine-type recombinase/integrase</fullName>
    </submittedName>
</protein>
<keyword evidence="1" id="KW-0229">DNA integration</keyword>
<feature type="compositionally biased region" description="Basic and acidic residues" evidence="3">
    <location>
        <begin position="44"/>
        <end position="54"/>
    </location>
</feature>
<gene>
    <name evidence="5" type="ORF">PPNSA23_16640</name>
</gene>
<reference evidence="5 6" key="1">
    <citation type="submission" date="2024-10" db="EMBL/GenBank/DDBJ databases">
        <title>Isolation, draft genome sequencing and identification of Phyllobacterium sp. NSA23, isolated from leaf soil.</title>
        <authorList>
            <person name="Akita H."/>
        </authorList>
    </citation>
    <scope>NUCLEOTIDE SEQUENCE [LARGE SCALE GENOMIC DNA]</scope>
    <source>
        <strain evidence="5 6">NSA23</strain>
    </source>
</reference>
<keyword evidence="2" id="KW-0233">DNA recombination</keyword>
<dbReference type="InterPro" id="IPR050090">
    <property type="entry name" value="Tyrosine_recombinase_XerCD"/>
</dbReference>
<dbReference type="EMBL" id="BAAFZP010000001">
    <property type="protein sequence ID" value="GAB1581721.1"/>
    <property type="molecule type" value="Genomic_DNA"/>
</dbReference>
<evidence type="ECO:0000259" key="4">
    <source>
        <dbReference type="PROSITE" id="PS51898"/>
    </source>
</evidence>
<dbReference type="InterPro" id="IPR013762">
    <property type="entry name" value="Integrase-like_cat_sf"/>
</dbReference>
<name>A0ABQ0GYH6_9HYPH</name>
<evidence type="ECO:0000256" key="1">
    <source>
        <dbReference type="ARBA" id="ARBA00022908"/>
    </source>
</evidence>
<dbReference type="PROSITE" id="PS51898">
    <property type="entry name" value="TYR_RECOMBINASE"/>
    <property type="match status" value="1"/>
</dbReference>
<evidence type="ECO:0000313" key="6">
    <source>
        <dbReference type="Proteomes" id="UP001628091"/>
    </source>
</evidence>
<evidence type="ECO:0000313" key="5">
    <source>
        <dbReference type="EMBL" id="GAB1581721.1"/>
    </source>
</evidence>
<dbReference type="InterPro" id="IPR011010">
    <property type="entry name" value="DNA_brk_join_enz"/>
</dbReference>
<dbReference type="CDD" id="cd00796">
    <property type="entry name" value="INT_Rci_Hp1_C"/>
    <property type="match status" value="1"/>
</dbReference>
<dbReference type="InterPro" id="IPR002104">
    <property type="entry name" value="Integrase_catalytic"/>
</dbReference>
<organism evidence="5 6">
    <name type="scientific">Phyllobacterium phragmitis</name>
    <dbReference type="NCBI Taxonomy" id="2670329"/>
    <lineage>
        <taxon>Bacteria</taxon>
        <taxon>Pseudomonadati</taxon>
        <taxon>Pseudomonadota</taxon>
        <taxon>Alphaproteobacteria</taxon>
        <taxon>Hyphomicrobiales</taxon>
        <taxon>Phyllobacteriaceae</taxon>
        <taxon>Phyllobacterium</taxon>
    </lineage>
</organism>